<evidence type="ECO:0000313" key="3">
    <source>
        <dbReference type="Proteomes" id="UP000053647"/>
    </source>
</evidence>
<protein>
    <submittedName>
        <fullName evidence="2">Uncharacterized protein</fullName>
    </submittedName>
</protein>
<evidence type="ECO:0000313" key="2">
    <source>
        <dbReference type="EMBL" id="KIJ12591.1"/>
    </source>
</evidence>
<dbReference type="HOGENOM" id="CLU_2722896_0_0_1"/>
<feature type="compositionally biased region" description="Basic and acidic residues" evidence="1">
    <location>
        <begin position="12"/>
        <end position="31"/>
    </location>
</feature>
<organism evidence="2 3">
    <name type="scientific">Paxillus involutus ATCC 200175</name>
    <dbReference type="NCBI Taxonomy" id="664439"/>
    <lineage>
        <taxon>Eukaryota</taxon>
        <taxon>Fungi</taxon>
        <taxon>Dikarya</taxon>
        <taxon>Basidiomycota</taxon>
        <taxon>Agaricomycotina</taxon>
        <taxon>Agaricomycetes</taxon>
        <taxon>Agaricomycetidae</taxon>
        <taxon>Boletales</taxon>
        <taxon>Paxilineae</taxon>
        <taxon>Paxillaceae</taxon>
        <taxon>Paxillus</taxon>
    </lineage>
</organism>
<dbReference type="Proteomes" id="UP000053647">
    <property type="component" value="Unassembled WGS sequence"/>
</dbReference>
<keyword evidence="3" id="KW-1185">Reference proteome</keyword>
<name>A0A0C9TZ75_PAXIN</name>
<feature type="region of interest" description="Disordered" evidence="1">
    <location>
        <begin position="1"/>
        <end position="47"/>
    </location>
</feature>
<evidence type="ECO:0000256" key="1">
    <source>
        <dbReference type="SAM" id="MobiDB-lite"/>
    </source>
</evidence>
<reference evidence="2 3" key="1">
    <citation type="submission" date="2014-06" db="EMBL/GenBank/DDBJ databases">
        <authorList>
            <consortium name="DOE Joint Genome Institute"/>
            <person name="Kuo A."/>
            <person name="Kohler A."/>
            <person name="Nagy L.G."/>
            <person name="Floudas D."/>
            <person name="Copeland A."/>
            <person name="Barry K.W."/>
            <person name="Cichocki N."/>
            <person name="Veneault-Fourrey C."/>
            <person name="LaButti K."/>
            <person name="Lindquist E.A."/>
            <person name="Lipzen A."/>
            <person name="Lundell T."/>
            <person name="Morin E."/>
            <person name="Murat C."/>
            <person name="Sun H."/>
            <person name="Tunlid A."/>
            <person name="Henrissat B."/>
            <person name="Grigoriev I.V."/>
            <person name="Hibbett D.S."/>
            <person name="Martin F."/>
            <person name="Nordberg H.P."/>
            <person name="Cantor M.N."/>
            <person name="Hua S.X."/>
        </authorList>
    </citation>
    <scope>NUCLEOTIDE SEQUENCE [LARGE SCALE GENOMIC DNA]</scope>
    <source>
        <strain evidence="2 3">ATCC 200175</strain>
    </source>
</reference>
<sequence length="72" mass="8167">MSFHLSVTEAVDDTRNDRDMVDSADWHEKKNGTKTRNKTVSAKKEPKDAVKAKNYEISLDGKWIIARSVATM</sequence>
<gene>
    <name evidence="2" type="ORF">PAXINDRAFT_14516</name>
</gene>
<reference evidence="3" key="2">
    <citation type="submission" date="2015-01" db="EMBL/GenBank/DDBJ databases">
        <title>Evolutionary Origins and Diversification of the Mycorrhizal Mutualists.</title>
        <authorList>
            <consortium name="DOE Joint Genome Institute"/>
            <consortium name="Mycorrhizal Genomics Consortium"/>
            <person name="Kohler A."/>
            <person name="Kuo A."/>
            <person name="Nagy L.G."/>
            <person name="Floudas D."/>
            <person name="Copeland A."/>
            <person name="Barry K.W."/>
            <person name="Cichocki N."/>
            <person name="Veneault-Fourrey C."/>
            <person name="LaButti K."/>
            <person name="Lindquist E.A."/>
            <person name="Lipzen A."/>
            <person name="Lundell T."/>
            <person name="Morin E."/>
            <person name="Murat C."/>
            <person name="Riley R."/>
            <person name="Ohm R."/>
            <person name="Sun H."/>
            <person name="Tunlid A."/>
            <person name="Henrissat B."/>
            <person name="Grigoriev I.V."/>
            <person name="Hibbett D.S."/>
            <person name="Martin F."/>
        </authorList>
    </citation>
    <scope>NUCLEOTIDE SEQUENCE [LARGE SCALE GENOMIC DNA]</scope>
    <source>
        <strain evidence="3">ATCC 200175</strain>
    </source>
</reference>
<accession>A0A0C9TZ75</accession>
<dbReference type="AlphaFoldDB" id="A0A0C9TZ75"/>
<dbReference type="EMBL" id="KN819361">
    <property type="protein sequence ID" value="KIJ12591.1"/>
    <property type="molecule type" value="Genomic_DNA"/>
</dbReference>
<proteinExistence type="predicted"/>